<dbReference type="EMBL" id="FOPM01000028">
    <property type="protein sequence ID" value="SFH05935.1"/>
    <property type="molecule type" value="Genomic_DNA"/>
</dbReference>
<evidence type="ECO:0000256" key="1">
    <source>
        <dbReference type="ARBA" id="ARBA00004651"/>
    </source>
</evidence>
<sequence>MIVGLTLILAAQLVGEVLARVTGLPVPGPVIGMALLLIFLVLRDRYARTAARILPKPLVDGQLESTGRGLLANLSLLFVPAGAGIVGRLDVIAVNGMALAVIVAVSTLTTLAATALTFVWVARWLRTGEER</sequence>
<evidence type="ECO:0000256" key="4">
    <source>
        <dbReference type="ARBA" id="ARBA00022989"/>
    </source>
</evidence>
<evidence type="ECO:0000256" key="6">
    <source>
        <dbReference type="SAM" id="Phobius"/>
    </source>
</evidence>
<proteinExistence type="predicted"/>
<dbReference type="InterPro" id="IPR005538">
    <property type="entry name" value="LrgA/CidA"/>
</dbReference>
<dbReference type="AlphaFoldDB" id="A0A1I2WXD3"/>
<keyword evidence="4 6" id="KW-1133">Transmembrane helix</keyword>
<feature type="transmembrane region" description="Helical" evidence="6">
    <location>
        <begin position="67"/>
        <end position="86"/>
    </location>
</feature>
<reference evidence="8" key="1">
    <citation type="submission" date="2016-10" db="EMBL/GenBank/DDBJ databases">
        <authorList>
            <person name="Varghese N."/>
            <person name="Submissions S."/>
        </authorList>
    </citation>
    <scope>NUCLEOTIDE SEQUENCE [LARGE SCALE GENOMIC DNA]</scope>
    <source>
        <strain evidence="8">Gh-105</strain>
    </source>
</reference>
<dbReference type="OrthoDB" id="385012at2"/>
<evidence type="ECO:0000313" key="8">
    <source>
        <dbReference type="Proteomes" id="UP000199229"/>
    </source>
</evidence>
<keyword evidence="8" id="KW-1185">Reference proteome</keyword>
<evidence type="ECO:0000313" key="7">
    <source>
        <dbReference type="EMBL" id="SFH05935.1"/>
    </source>
</evidence>
<dbReference type="PANTHER" id="PTHR33931:SF2">
    <property type="entry name" value="HOLIN-LIKE PROTEIN CIDA"/>
    <property type="match status" value="1"/>
</dbReference>
<organism evidence="7 8">
    <name type="scientific">Methylobacterium gossipiicola</name>
    <dbReference type="NCBI Taxonomy" id="582675"/>
    <lineage>
        <taxon>Bacteria</taxon>
        <taxon>Pseudomonadati</taxon>
        <taxon>Pseudomonadota</taxon>
        <taxon>Alphaproteobacteria</taxon>
        <taxon>Hyphomicrobiales</taxon>
        <taxon>Methylobacteriaceae</taxon>
        <taxon>Methylobacterium</taxon>
    </lineage>
</organism>
<keyword evidence="7" id="KW-0378">Hydrolase</keyword>
<feature type="transmembrane region" description="Helical" evidence="6">
    <location>
        <begin position="98"/>
        <end position="122"/>
    </location>
</feature>
<protein>
    <submittedName>
        <fullName evidence="7">Putative effector of murein hydrolase LrgA, UPF0299 family</fullName>
    </submittedName>
</protein>
<dbReference type="RefSeq" id="WP_091974772.1">
    <property type="nucleotide sequence ID" value="NZ_FOPM01000028.1"/>
</dbReference>
<dbReference type="GO" id="GO:0005886">
    <property type="term" value="C:plasma membrane"/>
    <property type="evidence" value="ECO:0007669"/>
    <property type="project" value="UniProtKB-SubCell"/>
</dbReference>
<name>A0A1I2WXD3_9HYPH</name>
<gene>
    <name evidence="7" type="ORF">SAMN05192565_12848</name>
</gene>
<dbReference type="GO" id="GO:0016787">
    <property type="term" value="F:hydrolase activity"/>
    <property type="evidence" value="ECO:0007669"/>
    <property type="project" value="UniProtKB-KW"/>
</dbReference>
<comment type="subcellular location">
    <subcellularLocation>
        <location evidence="1">Cell membrane</location>
        <topology evidence="1">Multi-pass membrane protein</topology>
    </subcellularLocation>
</comment>
<dbReference type="PANTHER" id="PTHR33931">
    <property type="entry name" value="HOLIN-LIKE PROTEIN CIDA-RELATED"/>
    <property type="match status" value="1"/>
</dbReference>
<feature type="transmembrane region" description="Helical" evidence="6">
    <location>
        <begin position="29"/>
        <end position="46"/>
    </location>
</feature>
<dbReference type="Proteomes" id="UP000199229">
    <property type="component" value="Unassembled WGS sequence"/>
</dbReference>
<evidence type="ECO:0000256" key="2">
    <source>
        <dbReference type="ARBA" id="ARBA00022475"/>
    </source>
</evidence>
<keyword evidence="3 6" id="KW-0812">Transmembrane</keyword>
<accession>A0A1I2WXD3</accession>
<evidence type="ECO:0000256" key="5">
    <source>
        <dbReference type="ARBA" id="ARBA00023136"/>
    </source>
</evidence>
<dbReference type="Pfam" id="PF03788">
    <property type="entry name" value="LrgA"/>
    <property type="match status" value="1"/>
</dbReference>
<keyword evidence="2" id="KW-1003">Cell membrane</keyword>
<evidence type="ECO:0000256" key="3">
    <source>
        <dbReference type="ARBA" id="ARBA00022692"/>
    </source>
</evidence>
<dbReference type="STRING" id="582675.SAMN05192565_12848"/>
<keyword evidence="5 6" id="KW-0472">Membrane</keyword>